<dbReference type="CDD" id="cd01949">
    <property type="entry name" value="GGDEF"/>
    <property type="match status" value="1"/>
</dbReference>
<dbReference type="PANTHER" id="PTHR45138">
    <property type="entry name" value="REGULATORY COMPONENTS OF SENSORY TRANSDUCTION SYSTEM"/>
    <property type="match status" value="1"/>
</dbReference>
<dbReference type="InterPro" id="IPR003018">
    <property type="entry name" value="GAF"/>
</dbReference>
<name>A0ABT2FH83_9GAMM</name>
<dbReference type="InterPro" id="IPR050469">
    <property type="entry name" value="Diguanylate_Cyclase"/>
</dbReference>
<keyword evidence="2" id="KW-1133">Transmembrane helix</keyword>
<evidence type="ECO:0000256" key="2">
    <source>
        <dbReference type="SAM" id="Phobius"/>
    </source>
</evidence>
<dbReference type="InterPro" id="IPR029016">
    <property type="entry name" value="GAF-like_dom_sf"/>
</dbReference>
<dbReference type="InterPro" id="IPR029787">
    <property type="entry name" value="Nucleotide_cyclase"/>
</dbReference>
<keyword evidence="2" id="KW-0812">Transmembrane</keyword>
<evidence type="ECO:0000259" key="3">
    <source>
        <dbReference type="PROSITE" id="PS50887"/>
    </source>
</evidence>
<evidence type="ECO:0000313" key="4">
    <source>
        <dbReference type="EMBL" id="MCS4555317.1"/>
    </source>
</evidence>
<reference evidence="5" key="1">
    <citation type="submission" date="2023-07" db="EMBL/GenBank/DDBJ databases">
        <title>Shewanella mangrovi sp. nov., an acetaldehyde- degrading bacterium isolated from mangrove sediment.</title>
        <authorList>
            <person name="Liu Y."/>
        </authorList>
    </citation>
    <scope>NUCLEOTIDE SEQUENCE [LARGE SCALE GENOMIC DNA]</scope>
    <source>
        <strain evidence="5">C32</strain>
    </source>
</reference>
<dbReference type="PROSITE" id="PS50887">
    <property type="entry name" value="GGDEF"/>
    <property type="match status" value="1"/>
</dbReference>
<comment type="caution">
    <text evidence="4">The sequence shown here is derived from an EMBL/GenBank/DDBJ whole genome shotgun (WGS) entry which is preliminary data.</text>
</comment>
<sequence length="400" mass="44582">MDFTHSSKLNDAKVATSQHILLLLVPMLLFSLLCWMFSGPGKYPWLLLCGVGIIYYLAYSLGFFLYFNVLSHQRDKLRQLTNINDAAMELLNLHRYCSSEHEFLSALLSKAMGLIPGAEFGSVIKVDPSSKKLQFEAAVGLDIKKLQGLSMQLHQTFQYKMTGGRCDRAVLLNETDGGCAADAHGAEQIADNRIHSTLSCPIHLDDKLYALLNLDSEQPGCFSDYDVSIATILCNAAANALMLYHQAQLIDELRHYDALTGLANREFFEEQAVQWPLRDEIDTSLILIDIDNLKEINQQQGLEAGDEALRQLGLALKQCWPAKALLCRFRGDKFAILTYGDSSQINAWLGDVNLELSRHLPGIHFTVGNALFNGNLPETIELAEHAVSARQRLLAKKETP</sequence>
<dbReference type="Proteomes" id="UP001201549">
    <property type="component" value="Unassembled WGS sequence"/>
</dbReference>
<dbReference type="Gene3D" id="3.30.70.270">
    <property type="match status" value="1"/>
</dbReference>
<dbReference type="RefSeq" id="WP_238894729.1">
    <property type="nucleotide sequence ID" value="NZ_JAKOGG010000002.1"/>
</dbReference>
<feature type="transmembrane region" description="Helical" evidence="2">
    <location>
        <begin position="44"/>
        <end position="69"/>
    </location>
</feature>
<dbReference type="EC" id="2.7.7.65" evidence="1"/>
<gene>
    <name evidence="4" type="ORF">L9G74_02595</name>
</gene>
<dbReference type="EMBL" id="JAKOGG010000002">
    <property type="protein sequence ID" value="MCS4555317.1"/>
    <property type="molecule type" value="Genomic_DNA"/>
</dbReference>
<dbReference type="SMART" id="SM00267">
    <property type="entry name" value="GGDEF"/>
    <property type="match status" value="1"/>
</dbReference>
<dbReference type="SUPFAM" id="SSF55073">
    <property type="entry name" value="Nucleotide cyclase"/>
    <property type="match status" value="1"/>
</dbReference>
<dbReference type="InterPro" id="IPR000160">
    <property type="entry name" value="GGDEF_dom"/>
</dbReference>
<dbReference type="SUPFAM" id="SSF55781">
    <property type="entry name" value="GAF domain-like"/>
    <property type="match status" value="1"/>
</dbReference>
<evidence type="ECO:0000256" key="1">
    <source>
        <dbReference type="ARBA" id="ARBA00012528"/>
    </source>
</evidence>
<keyword evidence="2" id="KW-0472">Membrane</keyword>
<dbReference type="InterPro" id="IPR043128">
    <property type="entry name" value="Rev_trsase/Diguanyl_cyclase"/>
</dbReference>
<feature type="domain" description="GGDEF" evidence="3">
    <location>
        <begin position="281"/>
        <end position="400"/>
    </location>
</feature>
<organism evidence="4 5">
    <name type="scientific">Shewanella electrica</name>
    <dbReference type="NCBI Taxonomy" id="515560"/>
    <lineage>
        <taxon>Bacteria</taxon>
        <taxon>Pseudomonadati</taxon>
        <taxon>Pseudomonadota</taxon>
        <taxon>Gammaproteobacteria</taxon>
        <taxon>Alteromonadales</taxon>
        <taxon>Shewanellaceae</taxon>
        <taxon>Shewanella</taxon>
    </lineage>
</organism>
<dbReference type="Pfam" id="PF13185">
    <property type="entry name" value="GAF_2"/>
    <property type="match status" value="1"/>
</dbReference>
<keyword evidence="5" id="KW-1185">Reference proteome</keyword>
<evidence type="ECO:0000313" key="5">
    <source>
        <dbReference type="Proteomes" id="UP001201549"/>
    </source>
</evidence>
<dbReference type="PANTHER" id="PTHR45138:SF23">
    <property type="entry name" value="SIGNALING PROTEIN"/>
    <property type="match status" value="1"/>
</dbReference>
<dbReference type="Pfam" id="PF00990">
    <property type="entry name" value="GGDEF"/>
    <property type="match status" value="1"/>
</dbReference>
<accession>A0ABT2FH83</accession>
<dbReference type="Gene3D" id="3.30.450.40">
    <property type="match status" value="1"/>
</dbReference>
<proteinExistence type="predicted"/>
<dbReference type="NCBIfam" id="TIGR00254">
    <property type="entry name" value="GGDEF"/>
    <property type="match status" value="1"/>
</dbReference>
<feature type="transmembrane region" description="Helical" evidence="2">
    <location>
        <begin position="20"/>
        <end position="38"/>
    </location>
</feature>
<protein>
    <recommendedName>
        <fullName evidence="1">diguanylate cyclase</fullName>
        <ecNumber evidence="1">2.7.7.65</ecNumber>
    </recommendedName>
</protein>